<evidence type="ECO:0000313" key="1">
    <source>
        <dbReference type="EMBL" id="KAJ8940463.1"/>
    </source>
</evidence>
<reference evidence="1" key="1">
    <citation type="journal article" date="2023" name="Insect Mol. Biol.">
        <title>Genome sequencing provides insights into the evolution of gene families encoding plant cell wall-degrading enzymes in longhorned beetles.</title>
        <authorList>
            <person name="Shin N.R."/>
            <person name="Okamura Y."/>
            <person name="Kirsch R."/>
            <person name="Pauchet Y."/>
        </authorList>
    </citation>
    <scope>NUCLEOTIDE SEQUENCE</scope>
    <source>
        <strain evidence="1">MMC_N1</strain>
    </source>
</reference>
<accession>A0ABQ9IPJ1</accession>
<dbReference type="Gene3D" id="3.30.160.60">
    <property type="entry name" value="Classic Zinc Finger"/>
    <property type="match status" value="1"/>
</dbReference>
<proteinExistence type="predicted"/>
<sequence>MSFETKHKNNLKIHLLTHRAGYEVDMYQCEMCNFKTKYKVHRQNFEVEMYVCEACHFKTKHKVVLKKTSFGS</sequence>
<protein>
    <submittedName>
        <fullName evidence="1">Uncharacterized protein</fullName>
    </submittedName>
</protein>
<comment type="caution">
    <text evidence="1">The sequence shown here is derived from an EMBL/GenBank/DDBJ whole genome shotgun (WGS) entry which is preliminary data.</text>
</comment>
<name>A0ABQ9IPJ1_9CUCU</name>
<dbReference type="Proteomes" id="UP001162164">
    <property type="component" value="Unassembled WGS sequence"/>
</dbReference>
<evidence type="ECO:0000313" key="2">
    <source>
        <dbReference type="Proteomes" id="UP001162164"/>
    </source>
</evidence>
<organism evidence="1 2">
    <name type="scientific">Molorchus minor</name>
    <dbReference type="NCBI Taxonomy" id="1323400"/>
    <lineage>
        <taxon>Eukaryota</taxon>
        <taxon>Metazoa</taxon>
        <taxon>Ecdysozoa</taxon>
        <taxon>Arthropoda</taxon>
        <taxon>Hexapoda</taxon>
        <taxon>Insecta</taxon>
        <taxon>Pterygota</taxon>
        <taxon>Neoptera</taxon>
        <taxon>Endopterygota</taxon>
        <taxon>Coleoptera</taxon>
        <taxon>Polyphaga</taxon>
        <taxon>Cucujiformia</taxon>
        <taxon>Chrysomeloidea</taxon>
        <taxon>Cerambycidae</taxon>
        <taxon>Lamiinae</taxon>
        <taxon>Monochamini</taxon>
        <taxon>Molorchus</taxon>
    </lineage>
</organism>
<gene>
    <name evidence="1" type="ORF">NQ317_002386</name>
</gene>
<keyword evidence="2" id="KW-1185">Reference proteome</keyword>
<dbReference type="EMBL" id="JAPWTJ010005037">
    <property type="protein sequence ID" value="KAJ8940463.1"/>
    <property type="molecule type" value="Genomic_DNA"/>
</dbReference>